<dbReference type="eggNOG" id="ENOG502QREF">
    <property type="taxonomic scope" value="Eukaryota"/>
</dbReference>
<evidence type="ECO:0000313" key="2">
    <source>
        <dbReference type="EMBL" id="EOA29416.1"/>
    </source>
</evidence>
<dbReference type="Proteomes" id="UP000029121">
    <property type="component" value="Unassembled WGS sequence"/>
</dbReference>
<dbReference type="InterPro" id="IPR001810">
    <property type="entry name" value="F-box_dom"/>
</dbReference>
<dbReference type="Pfam" id="PF00646">
    <property type="entry name" value="F-box"/>
    <property type="match status" value="1"/>
</dbReference>
<keyword evidence="3" id="KW-1185">Reference proteome</keyword>
<feature type="domain" description="F-box" evidence="1">
    <location>
        <begin position="13"/>
        <end position="51"/>
    </location>
</feature>
<dbReference type="EMBL" id="KB870808">
    <property type="protein sequence ID" value="EOA29416.1"/>
    <property type="molecule type" value="Genomic_DNA"/>
</dbReference>
<dbReference type="CDD" id="cd22157">
    <property type="entry name" value="F-box_AtFBW1-like"/>
    <property type="match status" value="1"/>
</dbReference>
<organism evidence="2 3">
    <name type="scientific">Capsella rubella</name>
    <dbReference type="NCBI Taxonomy" id="81985"/>
    <lineage>
        <taxon>Eukaryota</taxon>
        <taxon>Viridiplantae</taxon>
        <taxon>Streptophyta</taxon>
        <taxon>Embryophyta</taxon>
        <taxon>Tracheophyta</taxon>
        <taxon>Spermatophyta</taxon>
        <taxon>Magnoliopsida</taxon>
        <taxon>eudicotyledons</taxon>
        <taxon>Gunneridae</taxon>
        <taxon>Pentapetalae</taxon>
        <taxon>rosids</taxon>
        <taxon>malvids</taxon>
        <taxon>Brassicales</taxon>
        <taxon>Brassicaceae</taxon>
        <taxon>Camelineae</taxon>
        <taxon>Capsella</taxon>
    </lineage>
</organism>
<dbReference type="Gene3D" id="1.20.1280.50">
    <property type="match status" value="1"/>
</dbReference>
<dbReference type="SUPFAM" id="SSF81383">
    <property type="entry name" value="F-box domain"/>
    <property type="match status" value="1"/>
</dbReference>
<dbReference type="SUPFAM" id="SSF50965">
    <property type="entry name" value="Galactose oxidase, central domain"/>
    <property type="match status" value="1"/>
</dbReference>
<dbReference type="NCBIfam" id="TIGR01640">
    <property type="entry name" value="F_box_assoc_1"/>
    <property type="match status" value="1"/>
</dbReference>
<dbReference type="InterPro" id="IPR017451">
    <property type="entry name" value="F-box-assoc_interact_dom"/>
</dbReference>
<evidence type="ECO:0000313" key="3">
    <source>
        <dbReference type="Proteomes" id="UP000029121"/>
    </source>
</evidence>
<proteinExistence type="predicted"/>
<dbReference type="InterPro" id="IPR036047">
    <property type="entry name" value="F-box-like_dom_sf"/>
</dbReference>
<evidence type="ECO:0000259" key="1">
    <source>
        <dbReference type="SMART" id="SM00256"/>
    </source>
</evidence>
<dbReference type="PANTHER" id="PTHR31672">
    <property type="entry name" value="BNACNNG10540D PROTEIN"/>
    <property type="match status" value="1"/>
</dbReference>
<dbReference type="SMART" id="SM00256">
    <property type="entry name" value="FBOX"/>
    <property type="match status" value="1"/>
</dbReference>
<dbReference type="Pfam" id="PF07734">
    <property type="entry name" value="FBA_1"/>
    <property type="match status" value="1"/>
</dbReference>
<sequence>MVEEEKNTNWIYVSELLEEIFLRLPSKSILKFKTVSKQWRSILESKIFVERRMNIVKTRKIIAAYNCDCGDRPRIIRQARLDEADDEEIVYIHFGDSQLWNVWDGRPLMTCDGLVCIVEPESIIVLNPSTGQLLRFPSAPDPSSRFINGNFFWGNWVMGFGRDKVTGSYKVAKMCFYPTEGGCDVLDVESGEWRNLRLYPYVVQVSKLSVCVSGSIYWLSTASYKIGRGYKILALDLHKQEFHYISVPDKWVSRTTHIANLTIFSMDAHQEMWSKAYSINLAALYGLKIERSLCSMSFAPLAVSKQGNLFFYNDCKCLFLYYPETHEIRCLSSDASVISSYHENLIPLRSEFGHQPDPESNKIRTSSCRFLTKHPGQT</sequence>
<accession>R0G289</accession>
<reference evidence="3" key="1">
    <citation type="journal article" date="2013" name="Nat. Genet.">
        <title>The Capsella rubella genome and the genomic consequences of rapid mating system evolution.</title>
        <authorList>
            <person name="Slotte T."/>
            <person name="Hazzouri K.M."/>
            <person name="Agren J.A."/>
            <person name="Koenig D."/>
            <person name="Maumus F."/>
            <person name="Guo Y.L."/>
            <person name="Steige K."/>
            <person name="Platts A.E."/>
            <person name="Escobar J.S."/>
            <person name="Newman L.K."/>
            <person name="Wang W."/>
            <person name="Mandakova T."/>
            <person name="Vello E."/>
            <person name="Smith L.M."/>
            <person name="Henz S.R."/>
            <person name="Steffen J."/>
            <person name="Takuno S."/>
            <person name="Brandvain Y."/>
            <person name="Coop G."/>
            <person name="Andolfatto P."/>
            <person name="Hu T.T."/>
            <person name="Blanchette M."/>
            <person name="Clark R.M."/>
            <person name="Quesneville H."/>
            <person name="Nordborg M."/>
            <person name="Gaut B.S."/>
            <person name="Lysak M.A."/>
            <person name="Jenkins J."/>
            <person name="Grimwood J."/>
            <person name="Chapman J."/>
            <person name="Prochnik S."/>
            <person name="Shu S."/>
            <person name="Rokhsar D."/>
            <person name="Schmutz J."/>
            <person name="Weigel D."/>
            <person name="Wright S.I."/>
        </authorList>
    </citation>
    <scope>NUCLEOTIDE SEQUENCE [LARGE SCALE GENOMIC DNA]</scope>
    <source>
        <strain evidence="3">cv. Monte Gargano</strain>
    </source>
</reference>
<protein>
    <recommendedName>
        <fullName evidence="1">F-box domain-containing protein</fullName>
    </recommendedName>
</protein>
<gene>
    <name evidence="2" type="ORF">CARUB_v10025707mg</name>
</gene>
<dbReference type="PANTHER" id="PTHR31672:SF13">
    <property type="entry name" value="F-BOX PROTEIN CPR30-LIKE"/>
    <property type="match status" value="1"/>
</dbReference>
<name>R0G289_9BRAS</name>
<dbReference type="InterPro" id="IPR011043">
    <property type="entry name" value="Gal_Oxase/kelch_b-propeller"/>
</dbReference>
<dbReference type="InterPro" id="IPR006527">
    <property type="entry name" value="F-box-assoc_dom_typ1"/>
</dbReference>
<dbReference type="InterPro" id="IPR050796">
    <property type="entry name" value="SCF_F-box_component"/>
</dbReference>
<dbReference type="AlphaFoldDB" id="R0G289"/>